<dbReference type="PROSITE" id="PS50097">
    <property type="entry name" value="BTB"/>
    <property type="match status" value="1"/>
</dbReference>
<accession>A0A170YT02</accession>
<dbReference type="EMBL" id="GEMB01002991">
    <property type="protein sequence ID" value="JAS00213.1"/>
    <property type="molecule type" value="Transcribed_RNA"/>
</dbReference>
<dbReference type="SUPFAM" id="SSF54695">
    <property type="entry name" value="POZ domain"/>
    <property type="match status" value="1"/>
</dbReference>
<sequence length="134" mass="15165">MYILTKEDTLIKHQSRETLVLIGQINYIASNSDQVVARSKNGEYFILDYLNSIFQQTNSTNILECFANTKMPGVYSTGGLEFVSVYEENNMLVENIAQLYNSQQFSDVDIVLSDGTIHAHKCILAARSELFSRL</sequence>
<name>A0A170YT02_TRIIF</name>
<reference evidence="2" key="2">
    <citation type="journal article" date="2017" name="J. Med. Entomol.">
        <title>Transcriptome Analysis of the Triatoma infestans (Hemiptera: Reduviidae) Integument.</title>
        <authorList>
            <person name="Calderon-Fernandez G.M."/>
            <person name="Moriconi D.E."/>
            <person name="Dulbecco A.B."/>
            <person name="Juarez M.P."/>
        </authorList>
    </citation>
    <scope>NUCLEOTIDE SEQUENCE</scope>
    <source>
        <strain evidence="2">Int1</strain>
        <tissue evidence="2">Integument</tissue>
    </source>
</reference>
<dbReference type="InterPro" id="IPR051481">
    <property type="entry name" value="BTB-POZ/Galectin-3-binding"/>
</dbReference>
<dbReference type="InterPro" id="IPR011333">
    <property type="entry name" value="SKP1/BTB/POZ_sf"/>
</dbReference>
<dbReference type="PANTHER" id="PTHR24410:SF23">
    <property type="entry name" value="BTB DOMAIN-CONTAINING PROTEIN-RELATED"/>
    <property type="match status" value="1"/>
</dbReference>
<organism evidence="2">
    <name type="scientific">Triatoma infestans</name>
    <name type="common">Assassin bug</name>
    <dbReference type="NCBI Taxonomy" id="30076"/>
    <lineage>
        <taxon>Eukaryota</taxon>
        <taxon>Metazoa</taxon>
        <taxon>Ecdysozoa</taxon>
        <taxon>Arthropoda</taxon>
        <taxon>Hexapoda</taxon>
        <taxon>Insecta</taxon>
        <taxon>Pterygota</taxon>
        <taxon>Neoptera</taxon>
        <taxon>Paraneoptera</taxon>
        <taxon>Hemiptera</taxon>
        <taxon>Heteroptera</taxon>
        <taxon>Panheteroptera</taxon>
        <taxon>Cimicomorpha</taxon>
        <taxon>Reduviidae</taxon>
        <taxon>Triatominae</taxon>
        <taxon>Triatoma</taxon>
    </lineage>
</organism>
<dbReference type="PANTHER" id="PTHR24410">
    <property type="entry name" value="HL07962P-RELATED"/>
    <property type="match status" value="1"/>
</dbReference>
<protein>
    <submittedName>
        <fullName evidence="2">Rabankyrin-5 isoform x1</fullName>
    </submittedName>
</protein>
<dbReference type="EMBL" id="GEMB01004125">
    <property type="protein sequence ID" value="JAR99137.1"/>
    <property type="molecule type" value="Transcribed_RNA"/>
</dbReference>
<feature type="domain" description="BTB" evidence="1">
    <location>
        <begin position="106"/>
        <end position="134"/>
    </location>
</feature>
<dbReference type="InterPro" id="IPR000210">
    <property type="entry name" value="BTB/POZ_dom"/>
</dbReference>
<dbReference type="Gene3D" id="3.30.710.10">
    <property type="entry name" value="Potassium Channel Kv1.1, Chain A"/>
    <property type="match status" value="1"/>
</dbReference>
<dbReference type="Pfam" id="PF00651">
    <property type="entry name" value="BTB"/>
    <property type="match status" value="1"/>
</dbReference>
<reference evidence="2" key="1">
    <citation type="submission" date="2016-04" db="EMBL/GenBank/DDBJ databases">
        <authorList>
            <person name="Calderon-Fernandez G.M.Sr."/>
        </authorList>
    </citation>
    <scope>NUCLEOTIDE SEQUENCE</scope>
    <source>
        <strain evidence="2">Int1</strain>
        <tissue evidence="2">Integument</tissue>
    </source>
</reference>
<dbReference type="AlphaFoldDB" id="A0A170YT02"/>
<evidence type="ECO:0000259" key="1">
    <source>
        <dbReference type="PROSITE" id="PS50097"/>
    </source>
</evidence>
<proteinExistence type="predicted"/>
<evidence type="ECO:0000313" key="2">
    <source>
        <dbReference type="EMBL" id="JAS00213.1"/>
    </source>
</evidence>